<evidence type="ECO:0000313" key="2">
    <source>
        <dbReference type="Proteomes" id="UP000288805"/>
    </source>
</evidence>
<accession>A0A438EJF8</accession>
<name>A0A438EJF8_VITVI</name>
<evidence type="ECO:0000313" key="1">
    <source>
        <dbReference type="EMBL" id="RVW47830.1"/>
    </source>
</evidence>
<sequence>MMPKIHMGHAHSLMGYINQGVVSGGAPLRTPNFLLSIEDASSLLILIQPQRSLLGVYSTFFPFANMDRSVVASTSDRTQCGRAKSSWSGRSLSRHLIGELSEQEFCSCCYIPDSISILLSYEEALSIDRLPNNMIYFTKE</sequence>
<organism evidence="1 2">
    <name type="scientific">Vitis vinifera</name>
    <name type="common">Grape</name>
    <dbReference type="NCBI Taxonomy" id="29760"/>
    <lineage>
        <taxon>Eukaryota</taxon>
        <taxon>Viridiplantae</taxon>
        <taxon>Streptophyta</taxon>
        <taxon>Embryophyta</taxon>
        <taxon>Tracheophyta</taxon>
        <taxon>Spermatophyta</taxon>
        <taxon>Magnoliopsida</taxon>
        <taxon>eudicotyledons</taxon>
        <taxon>Gunneridae</taxon>
        <taxon>Pentapetalae</taxon>
        <taxon>rosids</taxon>
        <taxon>Vitales</taxon>
        <taxon>Vitaceae</taxon>
        <taxon>Viteae</taxon>
        <taxon>Vitis</taxon>
    </lineage>
</organism>
<proteinExistence type="predicted"/>
<protein>
    <submittedName>
        <fullName evidence="1">Uncharacterized protein</fullName>
    </submittedName>
</protein>
<comment type="caution">
    <text evidence="1">The sequence shown here is derived from an EMBL/GenBank/DDBJ whole genome shotgun (WGS) entry which is preliminary data.</text>
</comment>
<gene>
    <name evidence="1" type="ORF">CK203_100263</name>
</gene>
<reference evidence="1 2" key="1">
    <citation type="journal article" date="2018" name="PLoS Genet.">
        <title>Population sequencing reveals clonal diversity and ancestral inbreeding in the grapevine cultivar Chardonnay.</title>
        <authorList>
            <person name="Roach M.J."/>
            <person name="Johnson D.L."/>
            <person name="Bohlmann J."/>
            <person name="van Vuuren H.J."/>
            <person name="Jones S.J."/>
            <person name="Pretorius I.S."/>
            <person name="Schmidt S.A."/>
            <person name="Borneman A.R."/>
        </authorList>
    </citation>
    <scope>NUCLEOTIDE SEQUENCE [LARGE SCALE GENOMIC DNA]</scope>
    <source>
        <strain evidence="2">cv. Chardonnay</strain>
        <tissue evidence="1">Leaf</tissue>
    </source>
</reference>
<dbReference type="AlphaFoldDB" id="A0A438EJF8"/>
<dbReference type="EMBL" id="QGNW01001267">
    <property type="protein sequence ID" value="RVW47830.1"/>
    <property type="molecule type" value="Genomic_DNA"/>
</dbReference>
<dbReference type="Proteomes" id="UP000288805">
    <property type="component" value="Unassembled WGS sequence"/>
</dbReference>